<dbReference type="EMBL" id="SMKX01000053">
    <property type="protein sequence ID" value="TDD58380.1"/>
    <property type="molecule type" value="Genomic_DNA"/>
</dbReference>
<sequence>MSQMQISEPTNDTLLLRQEQLRQLNVVPPARDTRPGLPEARAWGGRLAQAVSEVLAGDRPVAQLVRFTDEDVFLELNRQVRMLGLTTTAIGRGTKERCTLRSVRVCRPTEEVAEVAAHVRHGGRSRAVALRMEVRRNRWVCTALEVG</sequence>
<proteinExistence type="predicted"/>
<protein>
    <recommendedName>
        <fullName evidence="3">3-hydroxyacyl-CoA dehydrogenase</fullName>
    </recommendedName>
</protein>
<gene>
    <name evidence="1" type="ORF">E1263_19360</name>
</gene>
<comment type="caution">
    <text evidence="1">The sequence shown here is derived from an EMBL/GenBank/DDBJ whole genome shotgun (WGS) entry which is preliminary data.</text>
</comment>
<dbReference type="InterPro" id="IPR045596">
    <property type="entry name" value="DUF6459"/>
</dbReference>
<dbReference type="OrthoDB" id="3266345at2"/>
<dbReference type="Proteomes" id="UP000295124">
    <property type="component" value="Unassembled WGS sequence"/>
</dbReference>
<accession>A0A4R4ZJQ6</accession>
<evidence type="ECO:0008006" key="3">
    <source>
        <dbReference type="Google" id="ProtNLM"/>
    </source>
</evidence>
<organism evidence="1 2">
    <name type="scientific">Kribbella antibiotica</name>
    <dbReference type="NCBI Taxonomy" id="190195"/>
    <lineage>
        <taxon>Bacteria</taxon>
        <taxon>Bacillati</taxon>
        <taxon>Actinomycetota</taxon>
        <taxon>Actinomycetes</taxon>
        <taxon>Propionibacteriales</taxon>
        <taxon>Kribbellaceae</taxon>
        <taxon>Kribbella</taxon>
    </lineage>
</organism>
<keyword evidence="2" id="KW-1185">Reference proteome</keyword>
<name>A0A4R4ZJQ6_9ACTN</name>
<evidence type="ECO:0000313" key="1">
    <source>
        <dbReference type="EMBL" id="TDD58380.1"/>
    </source>
</evidence>
<dbReference type="Pfam" id="PF20060">
    <property type="entry name" value="DUF6459"/>
    <property type="match status" value="1"/>
</dbReference>
<dbReference type="RefSeq" id="WP_132169281.1">
    <property type="nucleotide sequence ID" value="NZ_SMKX01000053.1"/>
</dbReference>
<dbReference type="AlphaFoldDB" id="A0A4R4ZJQ6"/>
<evidence type="ECO:0000313" key="2">
    <source>
        <dbReference type="Proteomes" id="UP000295124"/>
    </source>
</evidence>
<reference evidence="1 2" key="1">
    <citation type="submission" date="2019-03" db="EMBL/GenBank/DDBJ databases">
        <title>Draft genome sequences of novel Actinobacteria.</title>
        <authorList>
            <person name="Sahin N."/>
            <person name="Ay H."/>
            <person name="Saygin H."/>
        </authorList>
    </citation>
    <scope>NUCLEOTIDE SEQUENCE [LARGE SCALE GENOMIC DNA]</scope>
    <source>
        <strain evidence="1 2">JCM 13523</strain>
    </source>
</reference>